<proteinExistence type="predicted"/>
<reference evidence="2" key="1">
    <citation type="journal article" date="2020" name="Viruses">
        <title>Unmapped RNA Virus Diversity in Termites and their Symbionts.</title>
        <authorList>
            <person name="Lay C.L."/>
            <person name="Shi M."/>
            <person name="Bucek A."/>
            <person name="Bourguignon T."/>
            <person name="Lo N."/>
            <person name="Holmes E.C."/>
        </authorList>
    </citation>
    <scope>NUCLEOTIDE SEQUENCE</scope>
    <source>
        <strain evidence="2">2v_14</strain>
    </source>
</reference>
<evidence type="ECO:0000313" key="2">
    <source>
        <dbReference type="EMBL" id="QQM16264.1"/>
    </source>
</evidence>
<feature type="region of interest" description="Disordered" evidence="1">
    <location>
        <begin position="1"/>
        <end position="28"/>
    </location>
</feature>
<reference evidence="2" key="2">
    <citation type="submission" date="2020-09" db="EMBL/GenBank/DDBJ databases">
        <authorList>
            <person name="Le Lay C."/>
            <person name="Shi M."/>
            <person name="Bucek A."/>
            <person name="Bourguignon T."/>
            <person name="Lo N."/>
            <person name="Holmes E.C."/>
        </authorList>
    </citation>
    <scope>NUCLEOTIDE SEQUENCE</scope>
    <source>
        <strain evidence="2">2v_14</strain>
    </source>
</reference>
<protein>
    <submittedName>
        <fullName evidence="2">Uncharacterized protein</fullName>
    </submittedName>
</protein>
<accession>A0A7T7K8Y2</accession>
<name>A0A7T7K8Y2_9VIRU</name>
<organism evidence="2">
    <name type="scientific">Degsystermes virus</name>
    <dbReference type="NCBI Taxonomy" id="2796586"/>
    <lineage>
        <taxon>Viruses</taxon>
        <taxon>Riboviria</taxon>
    </lineage>
</organism>
<dbReference type="EMBL" id="MW052074">
    <property type="protein sequence ID" value="QQM16264.1"/>
    <property type="molecule type" value="Genomic_RNA"/>
</dbReference>
<feature type="compositionally biased region" description="Polar residues" evidence="1">
    <location>
        <begin position="11"/>
        <end position="28"/>
    </location>
</feature>
<evidence type="ECO:0000256" key="1">
    <source>
        <dbReference type="SAM" id="MobiDB-lite"/>
    </source>
</evidence>
<sequence length="28" mass="3314">MSAKRKRRQAKQQGLTNHNRQAPTHQEI</sequence>
<feature type="compositionally biased region" description="Basic residues" evidence="1">
    <location>
        <begin position="1"/>
        <end position="10"/>
    </location>
</feature>